<dbReference type="InterPro" id="IPR037053">
    <property type="entry name" value="Phage_tail_collar_dom_sf"/>
</dbReference>
<feature type="domain" description="Phage tail collar" evidence="1">
    <location>
        <begin position="7"/>
        <end position="63"/>
    </location>
</feature>
<protein>
    <submittedName>
        <fullName evidence="2">Phage tail protein</fullName>
    </submittedName>
</protein>
<keyword evidence="3" id="KW-1185">Reference proteome</keyword>
<organism evidence="2 3">
    <name type="scientific">Hymenobacter bucti</name>
    <dbReference type="NCBI Taxonomy" id="1844114"/>
    <lineage>
        <taxon>Bacteria</taxon>
        <taxon>Pseudomonadati</taxon>
        <taxon>Bacteroidota</taxon>
        <taxon>Cytophagia</taxon>
        <taxon>Cytophagales</taxon>
        <taxon>Hymenobacteraceae</taxon>
        <taxon>Hymenobacter</taxon>
    </lineage>
</organism>
<reference evidence="3" key="1">
    <citation type="journal article" date="2019" name="Int. J. Syst. Evol. Microbiol.">
        <title>The Global Catalogue of Microorganisms (GCM) 10K type strain sequencing project: providing services to taxonomists for standard genome sequencing and annotation.</title>
        <authorList>
            <consortium name="The Broad Institute Genomics Platform"/>
            <consortium name="The Broad Institute Genome Sequencing Center for Infectious Disease"/>
            <person name="Wu L."/>
            <person name="Ma J."/>
        </authorList>
    </citation>
    <scope>NUCLEOTIDE SEQUENCE [LARGE SCALE GENOMIC DNA]</scope>
    <source>
        <strain evidence="3">CGMCC 1.15795</strain>
    </source>
</reference>
<sequence length="177" mass="17753">MDDMFVGEIRAVGFGFAPWGWALCDGSLLAISQNQTLYAVLGNVYGSDGQNTFALPDLRGRAIVGAGAGPGLSPYQPGQRDGTESVALPPAAMPAHGHAFAGTIQVGGGAELPEAQDSYPATGPAPQFAAGQHTATLGAGSLPGALTAAGGSAPHENRQPSLVLTYAIALVGVFPAR</sequence>
<dbReference type="Proteomes" id="UP001597197">
    <property type="component" value="Unassembled WGS sequence"/>
</dbReference>
<dbReference type="EMBL" id="JBHUFD010000019">
    <property type="protein sequence ID" value="MFD1875691.1"/>
    <property type="molecule type" value="Genomic_DNA"/>
</dbReference>
<accession>A0ABW4R280</accession>
<dbReference type="SUPFAM" id="SSF88874">
    <property type="entry name" value="Receptor-binding domain of short tail fibre protein gp12"/>
    <property type="match status" value="1"/>
</dbReference>
<dbReference type="RefSeq" id="WP_382318640.1">
    <property type="nucleotide sequence ID" value="NZ_JBHUFD010000019.1"/>
</dbReference>
<name>A0ABW4R280_9BACT</name>
<dbReference type="InterPro" id="IPR011083">
    <property type="entry name" value="Phage_tail_collar_dom"/>
</dbReference>
<comment type="caution">
    <text evidence="2">The sequence shown here is derived from an EMBL/GenBank/DDBJ whole genome shotgun (WGS) entry which is preliminary data.</text>
</comment>
<gene>
    <name evidence="2" type="ORF">ACFSDX_24885</name>
</gene>
<dbReference type="Pfam" id="PF07484">
    <property type="entry name" value="Collar"/>
    <property type="match status" value="1"/>
</dbReference>
<evidence type="ECO:0000313" key="3">
    <source>
        <dbReference type="Proteomes" id="UP001597197"/>
    </source>
</evidence>
<evidence type="ECO:0000313" key="2">
    <source>
        <dbReference type="EMBL" id="MFD1875691.1"/>
    </source>
</evidence>
<evidence type="ECO:0000259" key="1">
    <source>
        <dbReference type="Pfam" id="PF07484"/>
    </source>
</evidence>
<dbReference type="Gene3D" id="3.90.1340.10">
    <property type="entry name" value="Phage tail collar domain"/>
    <property type="match status" value="1"/>
</dbReference>
<proteinExistence type="predicted"/>